<reference evidence="2 3" key="1">
    <citation type="submission" date="2024-05" db="EMBL/GenBank/DDBJ databases">
        <title>Genome sequencing and assembly of Indian major carp, Cirrhinus mrigala (Hamilton, 1822).</title>
        <authorList>
            <person name="Mohindra V."/>
            <person name="Chowdhury L.M."/>
            <person name="Lal K."/>
            <person name="Jena J.K."/>
        </authorList>
    </citation>
    <scope>NUCLEOTIDE SEQUENCE [LARGE SCALE GENOMIC DNA]</scope>
    <source>
        <strain evidence="2">CM1030</strain>
        <tissue evidence="2">Blood</tissue>
    </source>
</reference>
<organism evidence="2 3">
    <name type="scientific">Cirrhinus mrigala</name>
    <name type="common">Mrigala</name>
    <dbReference type="NCBI Taxonomy" id="683832"/>
    <lineage>
        <taxon>Eukaryota</taxon>
        <taxon>Metazoa</taxon>
        <taxon>Chordata</taxon>
        <taxon>Craniata</taxon>
        <taxon>Vertebrata</taxon>
        <taxon>Euteleostomi</taxon>
        <taxon>Actinopterygii</taxon>
        <taxon>Neopterygii</taxon>
        <taxon>Teleostei</taxon>
        <taxon>Ostariophysi</taxon>
        <taxon>Cypriniformes</taxon>
        <taxon>Cyprinidae</taxon>
        <taxon>Labeoninae</taxon>
        <taxon>Labeonini</taxon>
        <taxon>Cirrhinus</taxon>
    </lineage>
</organism>
<evidence type="ECO:0000313" key="2">
    <source>
        <dbReference type="EMBL" id="KAL0155461.1"/>
    </source>
</evidence>
<gene>
    <name evidence="2" type="ORF">M9458_049724</name>
</gene>
<comment type="caution">
    <text evidence="2">The sequence shown here is derived from an EMBL/GenBank/DDBJ whole genome shotgun (WGS) entry which is preliminary data.</text>
</comment>
<feature type="compositionally biased region" description="Basic and acidic residues" evidence="1">
    <location>
        <begin position="115"/>
        <end position="128"/>
    </location>
</feature>
<dbReference type="AlphaFoldDB" id="A0ABD0N3J2"/>
<sequence>AQLEEQTRLAKEQVEALLEDRRIHQEERQVQHQRDKDRITALTDKLQRTQNLLHESTRDFLQLKFESRAHEKSWMLEKDRLLRELDSCQERLREERTFPEQPTPLSEDALFITQPKHETSQTHREEIR</sequence>
<name>A0ABD0N3J2_CIRMR</name>
<dbReference type="Proteomes" id="UP001529510">
    <property type="component" value="Unassembled WGS sequence"/>
</dbReference>
<dbReference type="InterPro" id="IPR037696">
    <property type="entry name" value="CCDC77"/>
</dbReference>
<dbReference type="EMBL" id="JAMKFB020000025">
    <property type="protein sequence ID" value="KAL0155461.1"/>
    <property type="molecule type" value="Genomic_DNA"/>
</dbReference>
<feature type="non-terminal residue" evidence="2">
    <location>
        <position position="1"/>
    </location>
</feature>
<dbReference type="PANTHER" id="PTHR22091:SF1">
    <property type="entry name" value="COILED-COIL DOMAIN-CONTAINING PROTEIN 77"/>
    <property type="match status" value="1"/>
</dbReference>
<evidence type="ECO:0000256" key="1">
    <source>
        <dbReference type="SAM" id="MobiDB-lite"/>
    </source>
</evidence>
<feature type="non-terminal residue" evidence="2">
    <location>
        <position position="128"/>
    </location>
</feature>
<keyword evidence="3" id="KW-1185">Reference proteome</keyword>
<evidence type="ECO:0000313" key="3">
    <source>
        <dbReference type="Proteomes" id="UP001529510"/>
    </source>
</evidence>
<dbReference type="PANTHER" id="PTHR22091">
    <property type="entry name" value="COILED-COIL DOMAIN-CONTAINING PROTEIN 77"/>
    <property type="match status" value="1"/>
</dbReference>
<feature type="region of interest" description="Disordered" evidence="1">
    <location>
        <begin position="94"/>
        <end position="128"/>
    </location>
</feature>
<protein>
    <submittedName>
        <fullName evidence="2">Uncharacterized protein</fullName>
    </submittedName>
</protein>
<proteinExistence type="predicted"/>
<accession>A0ABD0N3J2</accession>